<reference evidence="4" key="1">
    <citation type="journal article" date="2019" name="Int. J. Syst. Evol. Microbiol.">
        <title>The Global Catalogue of Microorganisms (GCM) 10K type strain sequencing project: providing services to taxonomists for standard genome sequencing and annotation.</title>
        <authorList>
            <consortium name="The Broad Institute Genomics Platform"/>
            <consortium name="The Broad Institute Genome Sequencing Center for Infectious Disease"/>
            <person name="Wu L."/>
            <person name="Ma J."/>
        </authorList>
    </citation>
    <scope>NUCLEOTIDE SEQUENCE [LARGE SCALE GENOMIC DNA]</scope>
    <source>
        <strain evidence="4">JCM 18303</strain>
    </source>
</reference>
<gene>
    <name evidence="3" type="ORF">GCM10023321_69440</name>
</gene>
<accession>A0ABP9R3V9</accession>
<dbReference type="PROSITE" id="PS50011">
    <property type="entry name" value="PROTEIN_KINASE_DOM"/>
    <property type="match status" value="1"/>
</dbReference>
<dbReference type="RefSeq" id="WP_185063724.1">
    <property type="nucleotide sequence ID" value="NZ_BAABJP010000045.1"/>
</dbReference>
<evidence type="ECO:0000313" key="3">
    <source>
        <dbReference type="EMBL" id="GAA5171178.1"/>
    </source>
</evidence>
<feature type="domain" description="Protein kinase" evidence="2">
    <location>
        <begin position="115"/>
        <end position="511"/>
    </location>
</feature>
<evidence type="ECO:0000313" key="4">
    <source>
        <dbReference type="Proteomes" id="UP001428817"/>
    </source>
</evidence>
<dbReference type="EMBL" id="BAABJP010000045">
    <property type="protein sequence ID" value="GAA5171178.1"/>
    <property type="molecule type" value="Genomic_DNA"/>
</dbReference>
<dbReference type="InterPro" id="IPR011009">
    <property type="entry name" value="Kinase-like_dom_sf"/>
</dbReference>
<dbReference type="SUPFAM" id="SSF56112">
    <property type="entry name" value="Protein kinase-like (PK-like)"/>
    <property type="match status" value="1"/>
</dbReference>
<proteinExistence type="inferred from homology"/>
<evidence type="ECO:0000259" key="2">
    <source>
        <dbReference type="PROSITE" id="PS50011"/>
    </source>
</evidence>
<dbReference type="PANTHER" id="PTHR10566:SF113">
    <property type="entry name" value="PROTEIN ACTIVITY OF BC1 COMPLEX KINASE 7, CHLOROPLASTIC"/>
    <property type="match status" value="1"/>
</dbReference>
<comment type="caution">
    <text evidence="3">The sequence shown here is derived from an EMBL/GenBank/DDBJ whole genome shotgun (WGS) entry which is preliminary data.</text>
</comment>
<dbReference type="InterPro" id="IPR004147">
    <property type="entry name" value="ABC1_dom"/>
</dbReference>
<dbReference type="Gene3D" id="3.90.1200.10">
    <property type="match status" value="1"/>
</dbReference>
<dbReference type="CDD" id="cd05121">
    <property type="entry name" value="ABC1_ADCK3-like"/>
    <property type="match status" value="1"/>
</dbReference>
<dbReference type="PANTHER" id="PTHR10566">
    <property type="entry name" value="CHAPERONE-ACTIVITY OF BC1 COMPLEX CABC1 -RELATED"/>
    <property type="match status" value="1"/>
</dbReference>
<evidence type="ECO:0000256" key="1">
    <source>
        <dbReference type="ARBA" id="ARBA00009670"/>
    </source>
</evidence>
<dbReference type="Proteomes" id="UP001428817">
    <property type="component" value="Unassembled WGS sequence"/>
</dbReference>
<dbReference type="InterPro" id="IPR000719">
    <property type="entry name" value="Prot_kinase_dom"/>
</dbReference>
<organism evidence="3 4">
    <name type="scientific">Pseudonocardia eucalypti</name>
    <dbReference type="NCBI Taxonomy" id="648755"/>
    <lineage>
        <taxon>Bacteria</taxon>
        <taxon>Bacillati</taxon>
        <taxon>Actinomycetota</taxon>
        <taxon>Actinomycetes</taxon>
        <taxon>Pseudonocardiales</taxon>
        <taxon>Pseudonocardiaceae</taxon>
        <taxon>Pseudonocardia</taxon>
    </lineage>
</organism>
<protein>
    <submittedName>
        <fullName evidence="3">AarF/UbiB family protein</fullName>
    </submittedName>
</protein>
<comment type="similarity">
    <text evidence="1">Belongs to the protein kinase superfamily. ADCK protein kinase family.</text>
</comment>
<name>A0ABP9R3V9_9PSEU</name>
<sequence length="511" mass="56793">MGSGRGRVVAKVLASLLAGEAGRSVGFGRKKRSDSDNTAVERQRARAVRRALEDLGPFYVKIGQMLSTRPDIVPEIMIDEFKNLHEQVKVAPFADFEPVLAAELGSNWQSYFKEIEVEKPLGAASLAQVYRVRLANGRPAVVKIQRPGVRPVMLDDMALLRKMSKQVAKRAPDFNAVIDVESMLGVLFDAMEPELDFTLEAENMRNALDQADNHEFITVPEVIFDTPRVMVQEMAPGKSIRHVNRDDFTAEERENIGKDLLAYMFQAFFVERAFHADPHPGNIFVAPGQPAYIIDWGMVGRADRRMSMTMLLIIMALAQNDGTALAKAWIELGRPTPWANIPGFVSDMQQFVPKVAGASMEQLDFGVALSSVLKYSTRRGIQTGPVMSLLGKSFANLEGSVRYLAPELAITDTLEDELKTIMMELARETLSQESAAKLAVEAMLTTAAAPEQMRAFMRDLSNREFTFQNNTVQGPAARNEDRADRRAAAMRRTMLAIAGAAVYLDHRRRKS</sequence>
<keyword evidence="4" id="KW-1185">Reference proteome</keyword>
<dbReference type="Pfam" id="PF03109">
    <property type="entry name" value="ABC1"/>
    <property type="match status" value="1"/>
</dbReference>
<dbReference type="InterPro" id="IPR050154">
    <property type="entry name" value="UbiB_kinase"/>
</dbReference>